<dbReference type="SUPFAM" id="SSF53383">
    <property type="entry name" value="PLP-dependent transferases"/>
    <property type="match status" value="1"/>
</dbReference>
<keyword evidence="3" id="KW-0808">Transferase</keyword>
<feature type="region of interest" description="Disordered" evidence="6">
    <location>
        <begin position="412"/>
        <end position="431"/>
    </location>
</feature>
<evidence type="ECO:0000256" key="2">
    <source>
        <dbReference type="ARBA" id="ARBA00022576"/>
    </source>
</evidence>
<dbReference type="InterPro" id="IPR049704">
    <property type="entry name" value="Aminotrans_3_PPA_site"/>
</dbReference>
<evidence type="ECO:0000256" key="3">
    <source>
        <dbReference type="ARBA" id="ARBA00022679"/>
    </source>
</evidence>
<reference evidence="7" key="1">
    <citation type="submission" date="2021-01" db="EMBL/GenBank/DDBJ databases">
        <title>Whole genome shotgun sequence of Planosporangium flavigriseum NBRC 105377.</title>
        <authorList>
            <person name="Komaki H."/>
            <person name="Tamura T."/>
        </authorList>
    </citation>
    <scope>NUCLEOTIDE SEQUENCE</scope>
    <source>
        <strain evidence="7">NBRC 105377</strain>
    </source>
</reference>
<evidence type="ECO:0000313" key="8">
    <source>
        <dbReference type="Proteomes" id="UP000653674"/>
    </source>
</evidence>
<dbReference type="Gene3D" id="3.40.640.10">
    <property type="entry name" value="Type I PLP-dependent aspartate aminotransferase-like (Major domain)"/>
    <property type="match status" value="1"/>
</dbReference>
<keyword evidence="2 7" id="KW-0032">Aminotransferase</keyword>
<dbReference type="RefSeq" id="WP_168077044.1">
    <property type="nucleotide sequence ID" value="NZ_BAAAQJ010000007.1"/>
</dbReference>
<evidence type="ECO:0000256" key="5">
    <source>
        <dbReference type="RuleBase" id="RU003560"/>
    </source>
</evidence>
<dbReference type="PROSITE" id="PS00600">
    <property type="entry name" value="AA_TRANSFER_CLASS_3"/>
    <property type="match status" value="1"/>
</dbReference>
<dbReference type="GO" id="GO:0030170">
    <property type="term" value="F:pyridoxal phosphate binding"/>
    <property type="evidence" value="ECO:0007669"/>
    <property type="project" value="InterPro"/>
</dbReference>
<dbReference type="InterPro" id="IPR015422">
    <property type="entry name" value="PyrdxlP-dep_Trfase_small"/>
</dbReference>
<protein>
    <submittedName>
        <fullName evidence="7">Aminotransferase</fullName>
    </submittedName>
</protein>
<comment type="caution">
    <text evidence="7">The sequence shown here is derived from an EMBL/GenBank/DDBJ whole genome shotgun (WGS) entry which is preliminary data.</text>
</comment>
<evidence type="ECO:0000256" key="6">
    <source>
        <dbReference type="SAM" id="MobiDB-lite"/>
    </source>
</evidence>
<evidence type="ECO:0000256" key="4">
    <source>
        <dbReference type="ARBA" id="ARBA00022898"/>
    </source>
</evidence>
<evidence type="ECO:0000256" key="1">
    <source>
        <dbReference type="ARBA" id="ARBA00001933"/>
    </source>
</evidence>
<dbReference type="InterPro" id="IPR050103">
    <property type="entry name" value="Class-III_PLP-dep_AT"/>
</dbReference>
<organism evidence="7 8">
    <name type="scientific">Planosporangium flavigriseum</name>
    <dbReference type="NCBI Taxonomy" id="373681"/>
    <lineage>
        <taxon>Bacteria</taxon>
        <taxon>Bacillati</taxon>
        <taxon>Actinomycetota</taxon>
        <taxon>Actinomycetes</taxon>
        <taxon>Micromonosporales</taxon>
        <taxon>Micromonosporaceae</taxon>
        <taxon>Planosporangium</taxon>
    </lineage>
</organism>
<dbReference type="EMBL" id="BONU01000071">
    <property type="protein sequence ID" value="GIG76693.1"/>
    <property type="molecule type" value="Genomic_DNA"/>
</dbReference>
<dbReference type="PANTHER" id="PTHR11986">
    <property type="entry name" value="AMINOTRANSFERASE CLASS III"/>
    <property type="match status" value="1"/>
</dbReference>
<dbReference type="InterPro" id="IPR005814">
    <property type="entry name" value="Aminotrans_3"/>
</dbReference>
<comment type="similarity">
    <text evidence="5">Belongs to the class-III pyridoxal-phosphate-dependent aminotransferase family.</text>
</comment>
<dbReference type="AlphaFoldDB" id="A0A8J3LUC3"/>
<name>A0A8J3LUC3_9ACTN</name>
<dbReference type="GO" id="GO:0042802">
    <property type="term" value="F:identical protein binding"/>
    <property type="evidence" value="ECO:0007669"/>
    <property type="project" value="TreeGrafter"/>
</dbReference>
<sequence>MSPATEPDVYGILRRHVSPGLALGYKMVGHGAYEVAANGATVRLSDGRELIDFGSYAVTLLGHRCGPVVDAVAAQLAAMPTGTRALANPTVAVFIEELLSRCGAELERVWLGSDGADAVEVALKLARRGTGRPRILAVEGAFHGKTLGALSVTDSTSFRAGLDGVLGPVTHLRRDDAGAVAREVRAGDVAALIVEPVQGEAGVRPLDAGVVRQWGADARAAAAFLISDEIQAGLRRCGPFSMAVDAGWAPDAVLFGKALGGGVLPLSAAVGTSDFFAPLVGDPTWHTATFGGHPLSCAAGRASLPVIDRLAERADELGARFGRELRDLARGYPALVREVRGQGLLWGVDFARPAMAGSMLVELADAGLLVSPCLSSRRTIRLLPPMVTTPAELERAMEAFRTALAATGRIAAEEPAADETAADEPVAGGPA</sequence>
<dbReference type="PANTHER" id="PTHR11986:SF79">
    <property type="entry name" value="ACETYLORNITHINE AMINOTRANSFERASE, MITOCHONDRIAL"/>
    <property type="match status" value="1"/>
</dbReference>
<proteinExistence type="inferred from homology"/>
<evidence type="ECO:0000313" key="7">
    <source>
        <dbReference type="EMBL" id="GIG76693.1"/>
    </source>
</evidence>
<keyword evidence="4 5" id="KW-0663">Pyridoxal phosphate</keyword>
<keyword evidence="8" id="KW-1185">Reference proteome</keyword>
<dbReference type="Pfam" id="PF00202">
    <property type="entry name" value="Aminotran_3"/>
    <property type="match status" value="1"/>
</dbReference>
<dbReference type="InterPro" id="IPR015421">
    <property type="entry name" value="PyrdxlP-dep_Trfase_major"/>
</dbReference>
<comment type="cofactor">
    <cofactor evidence="1">
        <name>pyridoxal 5'-phosphate</name>
        <dbReference type="ChEBI" id="CHEBI:597326"/>
    </cofactor>
</comment>
<dbReference type="Gene3D" id="3.90.1150.10">
    <property type="entry name" value="Aspartate Aminotransferase, domain 1"/>
    <property type="match status" value="1"/>
</dbReference>
<dbReference type="Proteomes" id="UP000653674">
    <property type="component" value="Unassembled WGS sequence"/>
</dbReference>
<dbReference type="InterPro" id="IPR015424">
    <property type="entry name" value="PyrdxlP-dep_Trfase"/>
</dbReference>
<gene>
    <name evidence="7" type="ORF">Pfl04_50970</name>
</gene>
<dbReference type="CDD" id="cd00610">
    <property type="entry name" value="OAT_like"/>
    <property type="match status" value="1"/>
</dbReference>
<accession>A0A8J3LUC3</accession>
<dbReference type="GO" id="GO:0008483">
    <property type="term" value="F:transaminase activity"/>
    <property type="evidence" value="ECO:0007669"/>
    <property type="project" value="UniProtKB-KW"/>
</dbReference>